<dbReference type="AlphaFoldDB" id="A0A451B163"/>
<dbReference type="Gene3D" id="3.40.50.10140">
    <property type="entry name" value="Toll/interleukin-1 receptor homology (TIR) domain"/>
    <property type="match status" value="1"/>
</dbReference>
<feature type="domain" description="TIR" evidence="2">
    <location>
        <begin position="57"/>
        <end position="174"/>
    </location>
</feature>
<dbReference type="EMBL" id="CAADGD010000092">
    <property type="protein sequence ID" value="VFK72023.1"/>
    <property type="molecule type" value="Genomic_DNA"/>
</dbReference>
<keyword evidence="1" id="KW-1133">Transmembrane helix</keyword>
<evidence type="ECO:0000313" key="4">
    <source>
        <dbReference type="EMBL" id="VFK72023.1"/>
    </source>
</evidence>
<name>A0A451B163_9GAMM</name>
<accession>A0A451B163</accession>
<dbReference type="GO" id="GO:0007165">
    <property type="term" value="P:signal transduction"/>
    <property type="evidence" value="ECO:0007669"/>
    <property type="project" value="InterPro"/>
</dbReference>
<organism evidence="4">
    <name type="scientific">Candidatus Kentrum sp. UNK</name>
    <dbReference type="NCBI Taxonomy" id="2126344"/>
    <lineage>
        <taxon>Bacteria</taxon>
        <taxon>Pseudomonadati</taxon>
        <taxon>Pseudomonadota</taxon>
        <taxon>Gammaproteobacteria</taxon>
        <taxon>Candidatus Kentrum</taxon>
    </lineage>
</organism>
<feature type="transmembrane region" description="Helical" evidence="1">
    <location>
        <begin position="221"/>
        <end position="243"/>
    </location>
</feature>
<dbReference type="InterPro" id="IPR035897">
    <property type="entry name" value="Toll_tir_struct_dom_sf"/>
</dbReference>
<dbReference type="EMBL" id="CAADFZ010000093">
    <property type="protein sequence ID" value="VFK66432.1"/>
    <property type="molecule type" value="Genomic_DNA"/>
</dbReference>
<dbReference type="SUPFAM" id="SSF52200">
    <property type="entry name" value="Toll/Interleukin receptor TIR domain"/>
    <property type="match status" value="1"/>
</dbReference>
<evidence type="ECO:0000259" key="2">
    <source>
        <dbReference type="PROSITE" id="PS50104"/>
    </source>
</evidence>
<gene>
    <name evidence="3" type="ORF">BECKUNK1418G_GA0071005_10934</name>
    <name evidence="4" type="ORF">BECKUNK1418H_GA0071006_10924</name>
</gene>
<protein>
    <submittedName>
        <fullName evidence="4">TIR domain-containing protein</fullName>
    </submittedName>
</protein>
<reference evidence="4" key="1">
    <citation type="submission" date="2019-02" db="EMBL/GenBank/DDBJ databases">
        <authorList>
            <person name="Gruber-Vodicka R. H."/>
            <person name="Seah K. B. B."/>
        </authorList>
    </citation>
    <scope>NUCLEOTIDE SEQUENCE</scope>
    <source>
        <strain evidence="4">BECK_BY19</strain>
        <strain evidence="3">BECK_BY8</strain>
    </source>
</reference>
<dbReference type="InterPro" id="IPR000157">
    <property type="entry name" value="TIR_dom"/>
</dbReference>
<keyword evidence="1" id="KW-0812">Transmembrane</keyword>
<feature type="transmembrane region" description="Helical" evidence="1">
    <location>
        <begin position="280"/>
        <end position="307"/>
    </location>
</feature>
<evidence type="ECO:0000313" key="3">
    <source>
        <dbReference type="EMBL" id="VFK66432.1"/>
    </source>
</evidence>
<dbReference type="Pfam" id="PF13676">
    <property type="entry name" value="TIR_2"/>
    <property type="match status" value="1"/>
</dbReference>
<dbReference type="PROSITE" id="PS50104">
    <property type="entry name" value="TIR"/>
    <property type="match status" value="1"/>
</dbReference>
<evidence type="ECO:0000256" key="1">
    <source>
        <dbReference type="SAM" id="Phobius"/>
    </source>
</evidence>
<proteinExistence type="predicted"/>
<keyword evidence="1" id="KW-0472">Membrane</keyword>
<sequence length="313" mass="35362">MFTYRRDKVSEFRGNASRKATAGSAALQSGSFAPKGHYVQYWKDTVSITQSLTDKIFGYDIFLSHAWADTGDYVPELFKALQQQGFICFLDQNEYGIGDDLKRAARPAIGKTSLVVVILFHKVLDSKAVIKEVELFHRLRIGRSLEYKIIPIDVEGILNCAPDSALVRALGTDLLDQFDEEQVCMARVRRLQNSLYMQERQGWGWIFWPLMRYSELLFKSFSRFTLAIFLWIGGLFGLFSLIFHMRDVPDKALQGSPCTQGFPFGDAISTFLGTVPITSYGYWAVALSVLAIVAGLAHLGIFISYLYTLVSRR</sequence>